<protein>
    <recommendedName>
        <fullName evidence="3">Polyketide cyclase</fullName>
    </recommendedName>
</protein>
<name>A0ABN8H8I8_9BACL</name>
<organism evidence="1 2">
    <name type="scientific">Paenibacillus allorhizoplanae</name>
    <dbReference type="NCBI Taxonomy" id="2905648"/>
    <lineage>
        <taxon>Bacteria</taxon>
        <taxon>Bacillati</taxon>
        <taxon>Bacillota</taxon>
        <taxon>Bacilli</taxon>
        <taxon>Bacillales</taxon>
        <taxon>Paenibacillaceae</taxon>
        <taxon>Paenibacillus</taxon>
    </lineage>
</organism>
<gene>
    <name evidence="1" type="ORF">PAECIP111891_05882</name>
</gene>
<accession>A0ABN8H8I8</accession>
<evidence type="ECO:0000313" key="1">
    <source>
        <dbReference type="EMBL" id="CAH1226034.1"/>
    </source>
</evidence>
<evidence type="ECO:0000313" key="2">
    <source>
        <dbReference type="Proteomes" id="UP000838821"/>
    </source>
</evidence>
<dbReference type="SUPFAM" id="SSF55961">
    <property type="entry name" value="Bet v1-like"/>
    <property type="match status" value="1"/>
</dbReference>
<dbReference type="Gene3D" id="3.30.530.20">
    <property type="match status" value="1"/>
</dbReference>
<dbReference type="Proteomes" id="UP000838821">
    <property type="component" value="Unassembled WGS sequence"/>
</dbReference>
<reference evidence="1" key="1">
    <citation type="submission" date="2022-01" db="EMBL/GenBank/DDBJ databases">
        <authorList>
            <person name="Criscuolo A."/>
        </authorList>
    </citation>
    <scope>NUCLEOTIDE SEQUENCE</scope>
    <source>
        <strain evidence="1">CIP111891</strain>
    </source>
</reference>
<dbReference type="EMBL" id="CAKMMW010000026">
    <property type="protein sequence ID" value="CAH1226034.1"/>
    <property type="molecule type" value="Genomic_DNA"/>
</dbReference>
<dbReference type="InterPro" id="IPR019587">
    <property type="entry name" value="Polyketide_cyclase/dehydratase"/>
</dbReference>
<dbReference type="InterPro" id="IPR023393">
    <property type="entry name" value="START-like_dom_sf"/>
</dbReference>
<sequence length="146" mass="16045">MWKFEHSVMTMAKAETIWNLYSDISTWVEWDKGIVHASLEGAFVAGTRGLLQPEGQDRLNFELKEVNPLRGFSDVTDIPAAGIQVHFTHHLVETAEGTRVTHEVTITGPNAEHLGPVIGAGMAEGIPHTMEGLVALALERELRHAV</sequence>
<proteinExistence type="predicted"/>
<keyword evidence="2" id="KW-1185">Reference proteome</keyword>
<dbReference type="RefSeq" id="WP_236291994.1">
    <property type="nucleotide sequence ID" value="NZ_CAKMMW010000026.1"/>
</dbReference>
<comment type="caution">
    <text evidence="1">The sequence shown here is derived from an EMBL/GenBank/DDBJ whole genome shotgun (WGS) entry which is preliminary data.</text>
</comment>
<evidence type="ECO:0008006" key="3">
    <source>
        <dbReference type="Google" id="ProtNLM"/>
    </source>
</evidence>
<dbReference type="Pfam" id="PF10604">
    <property type="entry name" value="Polyketide_cyc2"/>
    <property type="match status" value="1"/>
</dbReference>